<evidence type="ECO:0000313" key="7">
    <source>
        <dbReference type="EMBL" id="MBR0654656.1"/>
    </source>
</evidence>
<dbReference type="Gene3D" id="1.10.760.10">
    <property type="entry name" value="Cytochrome c-like domain"/>
    <property type="match status" value="1"/>
</dbReference>
<evidence type="ECO:0000259" key="6">
    <source>
        <dbReference type="PROSITE" id="PS51007"/>
    </source>
</evidence>
<keyword evidence="5" id="KW-0732">Signal</keyword>
<gene>
    <name evidence="7" type="primary">soxX</name>
    <name evidence="7" type="ORF">GXW79_06150</name>
</gene>
<evidence type="ECO:0000256" key="2">
    <source>
        <dbReference type="ARBA" id="ARBA00022723"/>
    </source>
</evidence>
<keyword evidence="2 4" id="KW-0479">Metal-binding</keyword>
<evidence type="ECO:0000256" key="3">
    <source>
        <dbReference type="ARBA" id="ARBA00023004"/>
    </source>
</evidence>
<reference evidence="7" key="1">
    <citation type="submission" date="2020-01" db="EMBL/GenBank/DDBJ databases">
        <authorList>
            <person name="Rat A."/>
        </authorList>
    </citation>
    <scope>NUCLEOTIDE SEQUENCE</scope>
    <source>
        <strain evidence="7">LMG 28251</strain>
    </source>
</reference>
<evidence type="ECO:0000256" key="5">
    <source>
        <dbReference type="SAM" id="SignalP"/>
    </source>
</evidence>
<sequence>MRSASLLVALLLALPAMAQGLPEPLTDMPGDAARGRAIITDRMRGLCLLCHAGPFPEERFQGNLAPSLAGAGARWDAAELRLRLMDSRRLNPASIMPSYYRTEGLNRVAPALQGRTILAAQDIEDVVAFLVTLREESP</sequence>
<evidence type="ECO:0000256" key="1">
    <source>
        <dbReference type="ARBA" id="ARBA00022617"/>
    </source>
</evidence>
<feature type="chain" id="PRO_5041983808" evidence="5">
    <location>
        <begin position="19"/>
        <end position="138"/>
    </location>
</feature>
<dbReference type="InterPro" id="IPR009056">
    <property type="entry name" value="Cyt_c-like_dom"/>
</dbReference>
<keyword evidence="1 4" id="KW-0349">Heme</keyword>
<evidence type="ECO:0000313" key="8">
    <source>
        <dbReference type="Proteomes" id="UP001196068"/>
    </source>
</evidence>
<comment type="caution">
    <text evidence="7">The sequence shown here is derived from an EMBL/GenBank/DDBJ whole genome shotgun (WGS) entry which is preliminary data.</text>
</comment>
<name>A0AAF1KLE7_9PROT</name>
<dbReference type="InterPro" id="IPR030999">
    <property type="entry name" value="Thiosulf_SoxX"/>
</dbReference>
<dbReference type="GO" id="GO:0020037">
    <property type="term" value="F:heme binding"/>
    <property type="evidence" value="ECO:0007669"/>
    <property type="project" value="InterPro"/>
</dbReference>
<dbReference type="Proteomes" id="UP001196068">
    <property type="component" value="Unassembled WGS sequence"/>
</dbReference>
<evidence type="ECO:0000256" key="4">
    <source>
        <dbReference type="PROSITE-ProRule" id="PRU00433"/>
    </source>
</evidence>
<dbReference type="GO" id="GO:0009055">
    <property type="term" value="F:electron transfer activity"/>
    <property type="evidence" value="ECO:0007669"/>
    <property type="project" value="InterPro"/>
</dbReference>
<dbReference type="NCBIfam" id="TIGR04485">
    <property type="entry name" value="thiosulf_SoxX"/>
    <property type="match status" value="1"/>
</dbReference>
<organism evidence="7 8">
    <name type="scientific">Plastoroseomonas arctica</name>
    <dbReference type="NCBI Taxonomy" id="1509237"/>
    <lineage>
        <taxon>Bacteria</taxon>
        <taxon>Pseudomonadati</taxon>
        <taxon>Pseudomonadota</taxon>
        <taxon>Alphaproteobacteria</taxon>
        <taxon>Acetobacterales</taxon>
        <taxon>Acetobacteraceae</taxon>
        <taxon>Plastoroseomonas</taxon>
    </lineage>
</organism>
<dbReference type="PROSITE" id="PS51007">
    <property type="entry name" value="CYTC"/>
    <property type="match status" value="1"/>
</dbReference>
<keyword evidence="3 4" id="KW-0408">Iron</keyword>
<proteinExistence type="predicted"/>
<dbReference type="Pfam" id="PF00034">
    <property type="entry name" value="Cytochrom_C"/>
    <property type="match status" value="1"/>
</dbReference>
<dbReference type="EMBL" id="JAAEDH010000005">
    <property type="protein sequence ID" value="MBR0654656.1"/>
    <property type="molecule type" value="Genomic_DNA"/>
</dbReference>
<dbReference type="SUPFAM" id="SSF46626">
    <property type="entry name" value="Cytochrome c"/>
    <property type="match status" value="1"/>
</dbReference>
<protein>
    <submittedName>
        <fullName evidence="7">Sulfur oxidation c-type cytochrome SoxX</fullName>
    </submittedName>
</protein>
<keyword evidence="8" id="KW-1185">Reference proteome</keyword>
<reference evidence="7" key="2">
    <citation type="journal article" date="2021" name="Syst. Appl. Microbiol.">
        <title>Roseomonas hellenica sp. nov., isolated from roots of wild-growing Alkanna tinctoria.</title>
        <authorList>
            <person name="Rat A."/>
            <person name="Naranjo H.D."/>
            <person name="Lebbe L."/>
            <person name="Cnockaert M."/>
            <person name="Krigas N."/>
            <person name="Grigoriadou K."/>
            <person name="Maloupa E."/>
            <person name="Willems A."/>
        </authorList>
    </citation>
    <scope>NUCLEOTIDE SEQUENCE</scope>
    <source>
        <strain evidence="7">LMG 28251</strain>
    </source>
</reference>
<accession>A0AAF1KLE7</accession>
<dbReference type="InterPro" id="IPR036909">
    <property type="entry name" value="Cyt_c-like_dom_sf"/>
</dbReference>
<feature type="signal peptide" evidence="5">
    <location>
        <begin position="1"/>
        <end position="18"/>
    </location>
</feature>
<dbReference type="GO" id="GO:0046872">
    <property type="term" value="F:metal ion binding"/>
    <property type="evidence" value="ECO:0007669"/>
    <property type="project" value="UniProtKB-KW"/>
</dbReference>
<feature type="domain" description="Cytochrome c" evidence="6">
    <location>
        <begin position="30"/>
        <end position="134"/>
    </location>
</feature>
<dbReference type="AlphaFoldDB" id="A0AAF1KLE7"/>
<dbReference type="RefSeq" id="WP_211873478.1">
    <property type="nucleotide sequence ID" value="NZ_JAAEDH010000005.1"/>
</dbReference>